<name>A0A0D0CUL1_9AGAM</name>
<dbReference type="HOGENOM" id="CLU_136921_0_0_1"/>
<evidence type="ECO:0000313" key="2">
    <source>
        <dbReference type="EMBL" id="KIK74801.1"/>
    </source>
</evidence>
<dbReference type="AlphaFoldDB" id="A0A0D0CUL1"/>
<evidence type="ECO:0008006" key="4">
    <source>
        <dbReference type="Google" id="ProtNLM"/>
    </source>
</evidence>
<gene>
    <name evidence="2" type="ORF">PAXRUDRAFT_19527</name>
</gene>
<keyword evidence="3" id="KW-1185">Reference proteome</keyword>
<protein>
    <recommendedName>
        <fullName evidence="4">F-box domain-containing protein</fullName>
    </recommendedName>
</protein>
<reference evidence="2 3" key="1">
    <citation type="submission" date="2014-04" db="EMBL/GenBank/DDBJ databases">
        <authorList>
            <consortium name="DOE Joint Genome Institute"/>
            <person name="Kuo A."/>
            <person name="Kohler A."/>
            <person name="Jargeat P."/>
            <person name="Nagy L.G."/>
            <person name="Floudas D."/>
            <person name="Copeland A."/>
            <person name="Barry K.W."/>
            <person name="Cichocki N."/>
            <person name="Veneault-Fourrey C."/>
            <person name="LaButti K."/>
            <person name="Lindquist E.A."/>
            <person name="Lipzen A."/>
            <person name="Lundell T."/>
            <person name="Morin E."/>
            <person name="Murat C."/>
            <person name="Sun H."/>
            <person name="Tunlid A."/>
            <person name="Henrissat B."/>
            <person name="Grigoriev I.V."/>
            <person name="Hibbett D.S."/>
            <person name="Martin F."/>
            <person name="Nordberg H.P."/>
            <person name="Cantor M.N."/>
            <person name="Hua S.X."/>
        </authorList>
    </citation>
    <scope>NUCLEOTIDE SEQUENCE [LARGE SCALE GENOMIC DNA]</scope>
    <source>
        <strain evidence="2 3">Ve08.2h10</strain>
    </source>
</reference>
<reference evidence="3" key="2">
    <citation type="submission" date="2015-01" db="EMBL/GenBank/DDBJ databases">
        <title>Evolutionary Origins and Diversification of the Mycorrhizal Mutualists.</title>
        <authorList>
            <consortium name="DOE Joint Genome Institute"/>
            <consortium name="Mycorrhizal Genomics Consortium"/>
            <person name="Kohler A."/>
            <person name="Kuo A."/>
            <person name="Nagy L.G."/>
            <person name="Floudas D."/>
            <person name="Copeland A."/>
            <person name="Barry K.W."/>
            <person name="Cichocki N."/>
            <person name="Veneault-Fourrey C."/>
            <person name="LaButti K."/>
            <person name="Lindquist E.A."/>
            <person name="Lipzen A."/>
            <person name="Lundell T."/>
            <person name="Morin E."/>
            <person name="Murat C."/>
            <person name="Riley R."/>
            <person name="Ohm R."/>
            <person name="Sun H."/>
            <person name="Tunlid A."/>
            <person name="Henrissat B."/>
            <person name="Grigoriev I.V."/>
            <person name="Hibbett D.S."/>
            <person name="Martin F."/>
        </authorList>
    </citation>
    <scope>NUCLEOTIDE SEQUENCE [LARGE SCALE GENOMIC DNA]</scope>
    <source>
        <strain evidence="3">Ve08.2h10</strain>
    </source>
</reference>
<dbReference type="InParanoid" id="A0A0D0CUL1"/>
<dbReference type="Proteomes" id="UP000054538">
    <property type="component" value="Unassembled WGS sequence"/>
</dbReference>
<evidence type="ECO:0000313" key="3">
    <source>
        <dbReference type="Proteomes" id="UP000054538"/>
    </source>
</evidence>
<organism evidence="2 3">
    <name type="scientific">Paxillus rubicundulus Ve08.2h10</name>
    <dbReference type="NCBI Taxonomy" id="930991"/>
    <lineage>
        <taxon>Eukaryota</taxon>
        <taxon>Fungi</taxon>
        <taxon>Dikarya</taxon>
        <taxon>Basidiomycota</taxon>
        <taxon>Agaricomycotina</taxon>
        <taxon>Agaricomycetes</taxon>
        <taxon>Agaricomycetidae</taxon>
        <taxon>Boletales</taxon>
        <taxon>Paxilineae</taxon>
        <taxon>Paxillaceae</taxon>
        <taxon>Paxillus</taxon>
    </lineage>
</organism>
<feature type="region of interest" description="Disordered" evidence="1">
    <location>
        <begin position="1"/>
        <end position="21"/>
    </location>
</feature>
<dbReference type="OrthoDB" id="2680945at2759"/>
<evidence type="ECO:0000256" key="1">
    <source>
        <dbReference type="SAM" id="MobiDB-lite"/>
    </source>
</evidence>
<proteinExistence type="predicted"/>
<sequence length="171" mass="18993">MPVFGNPLSTPERPSVNSSIQHPLKCKLDGDSANHMVEKCQHVSTAQRVESEPLKEPSTLKCCRNNEAEVLTPSKQACTAPPPSILQLPNKLLHEVIGYVPMEGLKAFTQTLSLFKEIAAPCYFVETDFKVPQPGAFWLSVYPGDCKALLLWRRTQAFSLPENLYLHNGSD</sequence>
<dbReference type="EMBL" id="KN828551">
    <property type="protein sequence ID" value="KIK74801.1"/>
    <property type="molecule type" value="Genomic_DNA"/>
</dbReference>
<accession>A0A0D0CUL1</accession>